<reference evidence="2 3" key="1">
    <citation type="journal article" date="2019" name="Nat. Ecol. Evol.">
        <title>Megaphylogeny resolves global patterns of mushroom evolution.</title>
        <authorList>
            <person name="Varga T."/>
            <person name="Krizsan K."/>
            <person name="Foldi C."/>
            <person name="Dima B."/>
            <person name="Sanchez-Garcia M."/>
            <person name="Sanchez-Ramirez S."/>
            <person name="Szollosi G.J."/>
            <person name="Szarkandi J.G."/>
            <person name="Papp V."/>
            <person name="Albert L."/>
            <person name="Andreopoulos W."/>
            <person name="Angelini C."/>
            <person name="Antonin V."/>
            <person name="Barry K.W."/>
            <person name="Bougher N.L."/>
            <person name="Buchanan P."/>
            <person name="Buyck B."/>
            <person name="Bense V."/>
            <person name="Catcheside P."/>
            <person name="Chovatia M."/>
            <person name="Cooper J."/>
            <person name="Damon W."/>
            <person name="Desjardin D."/>
            <person name="Finy P."/>
            <person name="Geml J."/>
            <person name="Haridas S."/>
            <person name="Hughes K."/>
            <person name="Justo A."/>
            <person name="Karasinski D."/>
            <person name="Kautmanova I."/>
            <person name="Kiss B."/>
            <person name="Kocsube S."/>
            <person name="Kotiranta H."/>
            <person name="LaButti K.M."/>
            <person name="Lechner B.E."/>
            <person name="Liimatainen K."/>
            <person name="Lipzen A."/>
            <person name="Lukacs Z."/>
            <person name="Mihaltcheva S."/>
            <person name="Morgado L.N."/>
            <person name="Niskanen T."/>
            <person name="Noordeloos M.E."/>
            <person name="Ohm R.A."/>
            <person name="Ortiz-Santana B."/>
            <person name="Ovrebo C."/>
            <person name="Racz N."/>
            <person name="Riley R."/>
            <person name="Savchenko A."/>
            <person name="Shiryaev A."/>
            <person name="Soop K."/>
            <person name="Spirin V."/>
            <person name="Szebenyi C."/>
            <person name="Tomsovsky M."/>
            <person name="Tulloss R.E."/>
            <person name="Uehling J."/>
            <person name="Grigoriev I.V."/>
            <person name="Vagvolgyi C."/>
            <person name="Papp T."/>
            <person name="Martin F.M."/>
            <person name="Miettinen O."/>
            <person name="Hibbett D.S."/>
            <person name="Nagy L.G."/>
        </authorList>
    </citation>
    <scope>NUCLEOTIDE SEQUENCE [LARGE SCALE GENOMIC DNA]</scope>
    <source>
        <strain evidence="2 3">CBS 962.96</strain>
    </source>
</reference>
<gene>
    <name evidence="2" type="ORF">K435DRAFT_940433</name>
</gene>
<dbReference type="OrthoDB" id="17907at2759"/>
<dbReference type="InterPro" id="IPR021843">
    <property type="entry name" value="PSME4_C"/>
</dbReference>
<proteinExistence type="predicted"/>
<evidence type="ECO:0000313" key="3">
    <source>
        <dbReference type="Proteomes" id="UP000297245"/>
    </source>
</evidence>
<keyword evidence="3" id="KW-1185">Reference proteome</keyword>
<dbReference type="Proteomes" id="UP000297245">
    <property type="component" value="Unassembled WGS sequence"/>
</dbReference>
<sequence>NRFVRLVKSTSIPDRKELTYNKCIRRRHAAILGITTLIQSFPYTVEKWMPELLAIVLAEYVSDSIPISTAVENGAVRPVLGKRTRTVGLKTRNGSMIISLEFCLRFDGVVLLCVNSGLFNNESILEISVIIATA</sequence>
<dbReference type="AlphaFoldDB" id="A0A4S8KWE4"/>
<organism evidence="2 3">
    <name type="scientific">Dendrothele bispora (strain CBS 962.96)</name>
    <dbReference type="NCBI Taxonomy" id="1314807"/>
    <lineage>
        <taxon>Eukaryota</taxon>
        <taxon>Fungi</taxon>
        <taxon>Dikarya</taxon>
        <taxon>Basidiomycota</taxon>
        <taxon>Agaricomycotina</taxon>
        <taxon>Agaricomycetes</taxon>
        <taxon>Agaricomycetidae</taxon>
        <taxon>Agaricales</taxon>
        <taxon>Agaricales incertae sedis</taxon>
        <taxon>Dendrothele</taxon>
    </lineage>
</organism>
<evidence type="ECO:0000259" key="1">
    <source>
        <dbReference type="Pfam" id="PF11919"/>
    </source>
</evidence>
<protein>
    <recommendedName>
        <fullName evidence="1">Proteasome activator complex subunit 4 C-terminal domain-containing protein</fullName>
    </recommendedName>
</protein>
<dbReference type="EMBL" id="ML179919">
    <property type="protein sequence ID" value="THU80294.1"/>
    <property type="molecule type" value="Genomic_DNA"/>
</dbReference>
<accession>A0A4S8KWE4</accession>
<dbReference type="Pfam" id="PF11919">
    <property type="entry name" value="PSME4_C"/>
    <property type="match status" value="1"/>
</dbReference>
<feature type="non-terminal residue" evidence="2">
    <location>
        <position position="1"/>
    </location>
</feature>
<feature type="domain" description="Proteasome activator complex subunit 4 C-terminal" evidence="1">
    <location>
        <begin position="25"/>
        <end position="72"/>
    </location>
</feature>
<evidence type="ECO:0000313" key="2">
    <source>
        <dbReference type="EMBL" id="THU80294.1"/>
    </source>
</evidence>
<name>A0A4S8KWE4_DENBC</name>